<dbReference type="Ensembl" id="ENSACIT00000004963.1">
    <property type="protein sequence ID" value="ENSACIP00000004813.1"/>
    <property type="gene ID" value="ENSACIG00000003778.1"/>
</dbReference>
<dbReference type="AlphaFoldDB" id="A0A3Q0R488"/>
<dbReference type="GeneTree" id="ENSGT00940000164220"/>
<feature type="transmembrane region" description="Helical" evidence="1">
    <location>
        <begin position="125"/>
        <end position="149"/>
    </location>
</feature>
<evidence type="ECO:0000313" key="3">
    <source>
        <dbReference type="Proteomes" id="UP000261340"/>
    </source>
</evidence>
<dbReference type="Proteomes" id="UP000261340">
    <property type="component" value="Unplaced"/>
</dbReference>
<accession>A0A3Q0R488</accession>
<proteinExistence type="predicted"/>
<organism evidence="2 3">
    <name type="scientific">Amphilophus citrinellus</name>
    <name type="common">Midas cichlid</name>
    <name type="synonym">Cichlasoma citrinellum</name>
    <dbReference type="NCBI Taxonomy" id="61819"/>
    <lineage>
        <taxon>Eukaryota</taxon>
        <taxon>Metazoa</taxon>
        <taxon>Chordata</taxon>
        <taxon>Craniata</taxon>
        <taxon>Vertebrata</taxon>
        <taxon>Euteleostomi</taxon>
        <taxon>Actinopterygii</taxon>
        <taxon>Neopterygii</taxon>
        <taxon>Teleostei</taxon>
        <taxon>Neoteleostei</taxon>
        <taxon>Acanthomorphata</taxon>
        <taxon>Ovalentaria</taxon>
        <taxon>Cichlomorphae</taxon>
        <taxon>Cichliformes</taxon>
        <taxon>Cichlidae</taxon>
        <taxon>New World cichlids</taxon>
        <taxon>Cichlasomatinae</taxon>
        <taxon>Heroini</taxon>
        <taxon>Amphilophus</taxon>
    </lineage>
</organism>
<keyword evidence="1" id="KW-0472">Membrane</keyword>
<name>A0A3Q0R488_AMPCI</name>
<protein>
    <submittedName>
        <fullName evidence="2">Uncharacterized protein</fullName>
    </submittedName>
</protein>
<dbReference type="PANTHER" id="PTHR34488:SF1">
    <property type="entry name" value="SI:CH211-245H14.1-RELATED"/>
    <property type="match status" value="1"/>
</dbReference>
<dbReference type="PANTHER" id="PTHR34488">
    <property type="entry name" value="SI:CH211-245H14.1-RELATED"/>
    <property type="match status" value="1"/>
</dbReference>
<reference evidence="2" key="2">
    <citation type="submission" date="2025-09" db="UniProtKB">
        <authorList>
            <consortium name="Ensembl"/>
        </authorList>
    </citation>
    <scope>IDENTIFICATION</scope>
</reference>
<dbReference type="OMA" id="NDRMFDE"/>
<keyword evidence="3" id="KW-1185">Reference proteome</keyword>
<evidence type="ECO:0000256" key="1">
    <source>
        <dbReference type="SAM" id="Phobius"/>
    </source>
</evidence>
<keyword evidence="1" id="KW-1133">Transmembrane helix</keyword>
<reference evidence="2" key="1">
    <citation type="submission" date="2025-08" db="UniProtKB">
        <authorList>
            <consortium name="Ensembl"/>
        </authorList>
    </citation>
    <scope>IDENTIFICATION</scope>
</reference>
<evidence type="ECO:0000313" key="2">
    <source>
        <dbReference type="Ensembl" id="ENSACIP00000004813.1"/>
    </source>
</evidence>
<sequence length="166" mass="19020">GIRAVDNFGQKEVNTLQECDFLLVFCPVVSRVGTDIAEALNSMPRKKCGKRVILVVMHPTFSPHYVVAESRRHVQDQTVRLTVDCLFHQGELLDCKLNDRMFDEFRRILEVSIIQQHCNCRCFCIAHFSNCCGVVILFPSVFLVSAVPVKWLTRGLDKHKWLWGEG</sequence>
<keyword evidence="1" id="KW-0812">Transmembrane</keyword>